<keyword evidence="1 10" id="KW-0963">Cytoplasm</keyword>
<dbReference type="NCBIfam" id="TIGR01251">
    <property type="entry name" value="ribP_PPkin"/>
    <property type="match status" value="1"/>
</dbReference>
<sequence length="336" mass="36597">MSRHAQLREDIVVFALSSSHDLAEEICRILDIPLSPCECLQFADGEILVELGASVRGKDVYFVQSTNKPVNKHLMELLIAIDACKRASARSINCVIPYFGYARQDRKAKPRQPITSKLVASLLETAGANRVITMDLHATQIQGFFDVPADDISTLSIIGNYFLKKKDLNPEDIVVVSPDHGGTVRARKLADQLGAPVAIIDKRRPKPNVAVAMNLLGDVSGKTAVIIDDMVDTAGTLTSGINMLYEKGAKDVYAACAHGVLSGPAIERLKSSRLKEFIVTNTIDQNEHKAEYDNMVVLSIAPLCAAVIEAIQLKESLSTALHNAIEVDLHEEDSKN</sequence>
<organism evidence="12 13">
    <name type="scientific">Ileibacterium valens</name>
    <dbReference type="NCBI Taxonomy" id="1862668"/>
    <lineage>
        <taxon>Bacteria</taxon>
        <taxon>Bacillati</taxon>
        <taxon>Bacillota</taxon>
        <taxon>Erysipelotrichia</taxon>
        <taxon>Erysipelotrichales</taxon>
        <taxon>Erysipelotrichaceae</taxon>
        <taxon>Ileibacterium</taxon>
    </lineage>
</organism>
<dbReference type="NCBIfam" id="NF002320">
    <property type="entry name" value="PRK01259.1"/>
    <property type="match status" value="1"/>
</dbReference>
<comment type="cofactor">
    <cofactor evidence="10">
        <name>Mg(2+)</name>
        <dbReference type="ChEBI" id="CHEBI:18420"/>
    </cofactor>
    <text evidence="10">Binds 2 Mg(2+) ions per subunit.</text>
</comment>
<dbReference type="GO" id="GO:0005524">
    <property type="term" value="F:ATP binding"/>
    <property type="evidence" value="ECO:0007669"/>
    <property type="project" value="UniProtKB-KW"/>
</dbReference>
<keyword evidence="2 10" id="KW-0808">Transferase</keyword>
<keyword evidence="5 10" id="KW-0547">Nucleotide-binding</keyword>
<proteinExistence type="inferred from homology"/>
<dbReference type="EMBL" id="MPJW01000010">
    <property type="protein sequence ID" value="OLU43357.1"/>
    <property type="molecule type" value="Genomic_DNA"/>
</dbReference>
<evidence type="ECO:0000256" key="10">
    <source>
        <dbReference type="HAMAP-Rule" id="MF_00583"/>
    </source>
</evidence>
<keyword evidence="7 10" id="KW-0067">ATP-binding</keyword>
<protein>
    <recommendedName>
        <fullName evidence="10">Ribose-phosphate pyrophosphokinase</fullName>
        <shortName evidence="10">RPPK</shortName>
        <ecNumber evidence="10">2.7.6.1</ecNumber>
    </recommendedName>
    <alternativeName>
        <fullName evidence="10">5-phospho-D-ribosyl alpha-1-diphosphate synthase</fullName>
    </alternativeName>
    <alternativeName>
        <fullName evidence="10">Phosphoribosyl diphosphate synthase</fullName>
    </alternativeName>
    <alternativeName>
        <fullName evidence="10">Phosphoribosyl pyrophosphate synthase</fullName>
        <shortName evidence="10">P-Rib-PP synthase</shortName>
        <shortName evidence="10">PRPP synthase</shortName>
        <shortName evidence="10">PRPPase</shortName>
    </alternativeName>
</protein>
<feature type="domain" description="Ribose-phosphate pyrophosphokinase N-terminal" evidence="11">
    <location>
        <begin position="11"/>
        <end position="127"/>
    </location>
</feature>
<comment type="subcellular location">
    <subcellularLocation>
        <location evidence="10">Cytoplasm</location>
    </subcellularLocation>
</comment>
<reference evidence="12 13" key="1">
    <citation type="submission" date="2016-11" db="EMBL/GenBank/DDBJ databases">
        <title>Description of two novel members of the family Erysipelotrichaceae: Ileibacterium lipovorans gen. nov., sp. nov. and Dubosiella newyorkensis, gen. nov., sp. nov.</title>
        <authorList>
            <person name="Cox L.M."/>
            <person name="Sohn J."/>
            <person name="Tyrrell K.L."/>
            <person name="Citron D.M."/>
            <person name="Lawson P.A."/>
            <person name="Patel N.B."/>
            <person name="Iizumi T."/>
            <person name="Perez-Perez G.I."/>
            <person name="Goldstein E.J."/>
            <person name="Blaser M.J."/>
        </authorList>
    </citation>
    <scope>NUCLEOTIDE SEQUENCE [LARGE SCALE GENOMIC DNA]</scope>
    <source>
        <strain evidence="12 13">NYU-BL-A3</strain>
    </source>
</reference>
<feature type="active site" evidence="10">
    <location>
        <position position="202"/>
    </location>
</feature>
<feature type="binding site" evidence="10">
    <location>
        <begin position="232"/>
        <end position="236"/>
    </location>
    <ligand>
        <name>D-ribose 5-phosphate</name>
        <dbReference type="ChEBI" id="CHEBI:78346"/>
    </ligand>
</feature>
<evidence type="ECO:0000256" key="3">
    <source>
        <dbReference type="ARBA" id="ARBA00022723"/>
    </source>
</evidence>
<feature type="binding site" evidence="10">
    <location>
        <position position="204"/>
    </location>
    <ligand>
        <name>D-ribose 5-phosphate</name>
        <dbReference type="ChEBI" id="CHEBI:78346"/>
    </ligand>
</feature>
<dbReference type="OrthoDB" id="9777067at2"/>
<comment type="function">
    <text evidence="10">Involved in the biosynthesis of the central metabolite phospho-alpha-D-ribosyl-1-pyrophosphate (PRPP) via the transfer of pyrophosphoryl group from ATP to 1-hydroxyl of ribose-5-phosphate (Rib-5-P).</text>
</comment>
<feature type="binding site" evidence="10">
    <location>
        <position position="228"/>
    </location>
    <ligand>
        <name>D-ribose 5-phosphate</name>
        <dbReference type="ChEBI" id="CHEBI:78346"/>
    </ligand>
</feature>
<dbReference type="GO" id="GO:0002189">
    <property type="term" value="C:ribose phosphate diphosphokinase complex"/>
    <property type="evidence" value="ECO:0007669"/>
    <property type="project" value="TreeGrafter"/>
</dbReference>
<dbReference type="PANTHER" id="PTHR10210:SF41">
    <property type="entry name" value="RIBOSE-PHOSPHATE PYROPHOSPHOKINASE 1, CHLOROPLASTIC"/>
    <property type="match status" value="1"/>
</dbReference>
<evidence type="ECO:0000256" key="5">
    <source>
        <dbReference type="ARBA" id="ARBA00022741"/>
    </source>
</evidence>
<evidence type="ECO:0000256" key="9">
    <source>
        <dbReference type="ARBA" id="ARBA00049535"/>
    </source>
</evidence>
<feature type="binding site" evidence="10">
    <location>
        <position position="179"/>
    </location>
    <ligand>
        <name>Mg(2+)</name>
        <dbReference type="ChEBI" id="CHEBI:18420"/>
    </ligand>
</feature>
<dbReference type="GO" id="GO:0004749">
    <property type="term" value="F:ribose phosphate diphosphokinase activity"/>
    <property type="evidence" value="ECO:0007669"/>
    <property type="project" value="UniProtKB-UniRule"/>
</dbReference>
<keyword evidence="13" id="KW-1185">Reference proteome</keyword>
<dbReference type="GO" id="GO:0000287">
    <property type="term" value="F:magnesium ion binding"/>
    <property type="evidence" value="ECO:0007669"/>
    <property type="project" value="UniProtKB-UniRule"/>
</dbReference>
<feature type="binding site" evidence="10">
    <location>
        <begin position="44"/>
        <end position="46"/>
    </location>
    <ligand>
        <name>ATP</name>
        <dbReference type="ChEBI" id="CHEBI:30616"/>
    </ligand>
</feature>
<dbReference type="InterPro" id="IPR005946">
    <property type="entry name" value="Rib-P_diPkinase"/>
</dbReference>
<feature type="binding site" evidence="10">
    <location>
        <position position="137"/>
    </location>
    <ligand>
        <name>Mg(2+)</name>
        <dbReference type="ChEBI" id="CHEBI:18420"/>
    </ligand>
</feature>
<dbReference type="InterPro" id="IPR029099">
    <property type="entry name" value="Pribosyltran_N"/>
</dbReference>
<dbReference type="FunFam" id="3.40.50.2020:FF:000007">
    <property type="entry name" value="Ribose-phosphate pyrophosphokinase"/>
    <property type="match status" value="1"/>
</dbReference>
<evidence type="ECO:0000259" key="11">
    <source>
        <dbReference type="Pfam" id="PF13793"/>
    </source>
</evidence>
<dbReference type="AlphaFoldDB" id="A0A1U7NJC9"/>
<evidence type="ECO:0000256" key="8">
    <source>
        <dbReference type="ARBA" id="ARBA00022842"/>
    </source>
</evidence>
<gene>
    <name evidence="10" type="primary">prs</name>
    <name evidence="12" type="ORF">BO222_00230</name>
</gene>
<dbReference type="SMART" id="SM01400">
    <property type="entry name" value="Pribosyltran_N"/>
    <property type="match status" value="1"/>
</dbReference>
<evidence type="ECO:0000256" key="1">
    <source>
        <dbReference type="ARBA" id="ARBA00022490"/>
    </source>
</evidence>
<evidence type="ECO:0000256" key="7">
    <source>
        <dbReference type="ARBA" id="ARBA00022840"/>
    </source>
</evidence>
<dbReference type="GO" id="GO:0006015">
    <property type="term" value="P:5-phosphoribose 1-diphosphate biosynthetic process"/>
    <property type="evidence" value="ECO:0007669"/>
    <property type="project" value="UniProtKB-UniRule"/>
</dbReference>
<dbReference type="Pfam" id="PF13793">
    <property type="entry name" value="Pribosyltran_N"/>
    <property type="match status" value="1"/>
</dbReference>
<dbReference type="RefSeq" id="WP_075817342.1">
    <property type="nucleotide sequence ID" value="NZ_CAPNHH010000194.1"/>
</dbReference>
<evidence type="ECO:0000256" key="6">
    <source>
        <dbReference type="ARBA" id="ARBA00022777"/>
    </source>
</evidence>
<dbReference type="CDD" id="cd06223">
    <property type="entry name" value="PRTases_typeI"/>
    <property type="match status" value="1"/>
</dbReference>
<comment type="pathway">
    <text evidence="10">Metabolic intermediate biosynthesis; 5-phospho-alpha-D-ribose 1-diphosphate biosynthesis; 5-phospho-alpha-D-ribose 1-diphosphate from D-ribose 5-phosphate (route I): step 1/1.</text>
</comment>
<dbReference type="Gene3D" id="3.40.50.2020">
    <property type="match status" value="2"/>
</dbReference>
<dbReference type="InterPro" id="IPR037515">
    <property type="entry name" value="Rib-P_diPkinase_bac"/>
</dbReference>
<comment type="caution">
    <text evidence="12">The sequence shown here is derived from an EMBL/GenBank/DDBJ whole genome shotgun (WGS) entry which is preliminary data.</text>
</comment>
<keyword evidence="4 10" id="KW-0545">Nucleotide biosynthesis</keyword>
<dbReference type="SUPFAM" id="SSF53271">
    <property type="entry name" value="PRTase-like"/>
    <property type="match status" value="1"/>
</dbReference>
<dbReference type="InterPro" id="IPR000836">
    <property type="entry name" value="PRTase_dom"/>
</dbReference>
<keyword evidence="8 10" id="KW-0460">Magnesium</keyword>
<name>A0A1U7NJC9_9FIRM</name>
<comment type="subunit">
    <text evidence="10">Homohexamer.</text>
</comment>
<dbReference type="PANTHER" id="PTHR10210">
    <property type="entry name" value="RIBOSE-PHOSPHATE DIPHOSPHOKINASE FAMILY MEMBER"/>
    <property type="match status" value="1"/>
</dbReference>
<evidence type="ECO:0000256" key="4">
    <source>
        <dbReference type="ARBA" id="ARBA00022727"/>
    </source>
</evidence>
<feature type="binding site" evidence="10">
    <location>
        <begin position="103"/>
        <end position="104"/>
    </location>
    <ligand>
        <name>ATP</name>
        <dbReference type="ChEBI" id="CHEBI:30616"/>
    </ligand>
</feature>
<dbReference type="GO" id="GO:0006164">
    <property type="term" value="P:purine nucleotide biosynthetic process"/>
    <property type="evidence" value="ECO:0007669"/>
    <property type="project" value="TreeGrafter"/>
</dbReference>
<keyword evidence="6 10" id="KW-0418">Kinase</keyword>
<evidence type="ECO:0000313" key="13">
    <source>
        <dbReference type="Proteomes" id="UP000186341"/>
    </source>
</evidence>
<comment type="similarity">
    <text evidence="10">Belongs to the ribose-phosphate pyrophosphokinase family. Class I subfamily.</text>
</comment>
<dbReference type="Pfam" id="PF14572">
    <property type="entry name" value="Pribosyl_synth"/>
    <property type="match status" value="1"/>
</dbReference>
<dbReference type="FunFam" id="3.40.50.2020:FF:000002">
    <property type="entry name" value="Ribose-phosphate pyrophosphokinase"/>
    <property type="match status" value="1"/>
</dbReference>
<dbReference type="Proteomes" id="UP000186341">
    <property type="component" value="Unassembled WGS sequence"/>
</dbReference>
<dbReference type="EC" id="2.7.6.1" evidence="10"/>
<dbReference type="UniPathway" id="UPA00087">
    <property type="reaction ID" value="UER00172"/>
</dbReference>
<dbReference type="HAMAP" id="MF_00583_B">
    <property type="entry name" value="RibP_PPkinase_B"/>
    <property type="match status" value="1"/>
</dbReference>
<dbReference type="GO" id="GO:0016301">
    <property type="term" value="F:kinase activity"/>
    <property type="evidence" value="ECO:0007669"/>
    <property type="project" value="UniProtKB-KW"/>
</dbReference>
<accession>A0A1U7NJC9</accession>
<keyword evidence="3 10" id="KW-0479">Metal-binding</keyword>
<evidence type="ECO:0000256" key="2">
    <source>
        <dbReference type="ARBA" id="ARBA00022679"/>
    </source>
</evidence>
<comment type="catalytic activity">
    <reaction evidence="9 10">
        <text>D-ribose 5-phosphate + ATP = 5-phospho-alpha-D-ribose 1-diphosphate + AMP + H(+)</text>
        <dbReference type="Rhea" id="RHEA:15609"/>
        <dbReference type="ChEBI" id="CHEBI:15378"/>
        <dbReference type="ChEBI" id="CHEBI:30616"/>
        <dbReference type="ChEBI" id="CHEBI:58017"/>
        <dbReference type="ChEBI" id="CHEBI:78346"/>
        <dbReference type="ChEBI" id="CHEBI:456215"/>
        <dbReference type="EC" id="2.7.6.1"/>
    </reaction>
</comment>
<dbReference type="InterPro" id="IPR029057">
    <property type="entry name" value="PRTase-like"/>
</dbReference>
<dbReference type="GO" id="GO:0005737">
    <property type="term" value="C:cytoplasm"/>
    <property type="evidence" value="ECO:0007669"/>
    <property type="project" value="UniProtKB-SubCell"/>
</dbReference>
<evidence type="ECO:0000313" key="12">
    <source>
        <dbReference type="EMBL" id="OLU43357.1"/>
    </source>
</evidence>